<organism evidence="5">
    <name type="scientific">Brugia timori</name>
    <dbReference type="NCBI Taxonomy" id="42155"/>
    <lineage>
        <taxon>Eukaryota</taxon>
        <taxon>Metazoa</taxon>
        <taxon>Ecdysozoa</taxon>
        <taxon>Nematoda</taxon>
        <taxon>Chromadorea</taxon>
        <taxon>Rhabditida</taxon>
        <taxon>Spirurina</taxon>
        <taxon>Spiruromorpha</taxon>
        <taxon>Filarioidea</taxon>
        <taxon>Onchocercidae</taxon>
        <taxon>Brugia</taxon>
    </lineage>
</organism>
<dbReference type="WBParaSite" id="BTMF_0000259501-mRNA-1">
    <property type="protein sequence ID" value="BTMF_0000259501-mRNA-1"/>
    <property type="gene ID" value="BTMF_0000259501"/>
</dbReference>
<evidence type="ECO:0000313" key="4">
    <source>
        <dbReference type="Proteomes" id="UP000280834"/>
    </source>
</evidence>
<evidence type="ECO:0000313" key="5">
    <source>
        <dbReference type="WBParaSite" id="BTMF_0000259501-mRNA-1"/>
    </source>
</evidence>
<name>A0A0R3Q8D7_9BILA</name>
<accession>A0A0R3Q8D7</accession>
<feature type="compositionally biased region" description="Basic and acidic residues" evidence="2">
    <location>
        <begin position="92"/>
        <end position="106"/>
    </location>
</feature>
<gene>
    <name evidence="3" type="ORF">BTMF_LOCUS1919</name>
</gene>
<evidence type="ECO:0000256" key="1">
    <source>
        <dbReference type="SAM" id="Coils"/>
    </source>
</evidence>
<feature type="compositionally biased region" description="Low complexity" evidence="2">
    <location>
        <begin position="407"/>
        <end position="421"/>
    </location>
</feature>
<feature type="region of interest" description="Disordered" evidence="2">
    <location>
        <begin position="274"/>
        <end position="350"/>
    </location>
</feature>
<dbReference type="AlphaFoldDB" id="A0A0R3Q8D7"/>
<dbReference type="EMBL" id="UZAG01001468">
    <property type="protein sequence ID" value="VDO11365.1"/>
    <property type="molecule type" value="Genomic_DNA"/>
</dbReference>
<keyword evidence="1" id="KW-0175">Coiled coil</keyword>
<reference evidence="5" key="1">
    <citation type="submission" date="2017-02" db="UniProtKB">
        <authorList>
            <consortium name="WormBaseParasite"/>
        </authorList>
    </citation>
    <scope>IDENTIFICATION</scope>
</reference>
<feature type="region of interest" description="Disordered" evidence="2">
    <location>
        <begin position="388"/>
        <end position="427"/>
    </location>
</feature>
<feature type="compositionally biased region" description="Polar residues" evidence="2">
    <location>
        <begin position="298"/>
        <end position="318"/>
    </location>
</feature>
<evidence type="ECO:0000256" key="2">
    <source>
        <dbReference type="SAM" id="MobiDB-lite"/>
    </source>
</evidence>
<protein>
    <submittedName>
        <fullName evidence="5">Zf-C3H1 domain-containing protein</fullName>
    </submittedName>
</protein>
<dbReference type="Proteomes" id="UP000280834">
    <property type="component" value="Unassembled WGS sequence"/>
</dbReference>
<reference evidence="3 4" key="2">
    <citation type="submission" date="2018-11" db="EMBL/GenBank/DDBJ databases">
        <authorList>
            <consortium name="Pathogen Informatics"/>
        </authorList>
    </citation>
    <scope>NUCLEOTIDE SEQUENCE [LARGE SCALE GENOMIC DNA]</scope>
</reference>
<keyword evidence="4" id="KW-1185">Reference proteome</keyword>
<feature type="region of interest" description="Disordered" evidence="2">
    <location>
        <begin position="1"/>
        <end position="106"/>
    </location>
</feature>
<sequence length="700" mass="75118">MGTPEDRSSRRNSEQFDYQDLFEDPDYSYSEESCSDASVDSSTQRRSSRRLKRRTTNSSKSPTNSKIRSRSPSRQRKPSSTPKSSGGTYVKDGIKYSKRGDAYLPGETDKEFHRRRTREGMGALNTSTDAIFKVPSVTLPTASQNAASVVASIEPSIAPPLTNSADPASSVDITTLQSQIRRLQTALEEERRQRRVIAAKVALLETDNARLRANAANNSLPVPTLITPPSVPTGTVAAVTASLPGAASLPPPSELESLLTKIVCKVFGVALPSAQDNQQSDSRKQRNPSASRKAPKNVVSSNQPQIAPASSASVNSAIPGNKDTKRKRPSQQGIQNKGVAGNSVHLSSPAPLATPTYADISRLNSTGPTLLTAPAFSSSAAARSTLDGDFQTVSSKRKRTQRSPNQLAGTLPSPSAASTPAPLAPRHRPNSLLVLPVDSGTKALFLMQQAKLSPRAFNILHHTEFPSGAVLLVCGSAAKVEELRAAVAHIAGLRLKTETKLGYSFRVHFIPEETTEDDFVEDFGKRFPQAPVTVKFVPYWAPKAGSRQVGAKLAVCEVDADTFKTAEAVRSLRVGWSTCPLDTKPYVNRCSHCHLLGHNKNHCSAATTTEAPALAAPADPSSSSVECRDCLHFNATILAANLGRHRLRAVGHPTGHSSCVTYRRLLGKKLPVPSPTDTVPEPLINFEAEQPMEEGLPLSS</sequence>
<feature type="coiled-coil region" evidence="1">
    <location>
        <begin position="173"/>
        <end position="200"/>
    </location>
</feature>
<feature type="compositionally biased region" description="Basic residues" evidence="2">
    <location>
        <begin position="46"/>
        <end position="55"/>
    </location>
</feature>
<feature type="compositionally biased region" description="Low complexity" evidence="2">
    <location>
        <begin position="56"/>
        <end position="66"/>
    </location>
</feature>
<evidence type="ECO:0000313" key="3">
    <source>
        <dbReference type="EMBL" id="VDO11365.1"/>
    </source>
</evidence>
<feature type="compositionally biased region" description="Basic and acidic residues" evidence="2">
    <location>
        <begin position="1"/>
        <end position="14"/>
    </location>
</feature>
<feature type="compositionally biased region" description="Basic residues" evidence="2">
    <location>
        <begin position="67"/>
        <end position="77"/>
    </location>
</feature>
<proteinExistence type="predicted"/>
<feature type="compositionally biased region" description="Polar residues" evidence="2">
    <location>
        <begin position="30"/>
        <end position="40"/>
    </location>
</feature>